<reference evidence="1" key="1">
    <citation type="submission" date="2023-08" db="EMBL/GenBank/DDBJ databases">
        <title>Functional and genomic diversity of the sorghum phyllosphere microbiome.</title>
        <authorList>
            <person name="Shade A."/>
        </authorList>
    </citation>
    <scope>NUCLEOTIDE SEQUENCE</scope>
    <source>
        <strain evidence="1">SORGH_AS_0974</strain>
    </source>
</reference>
<dbReference type="Proteomes" id="UP001255601">
    <property type="component" value="Unassembled WGS sequence"/>
</dbReference>
<name>A0AAJ2BCH0_9HYPH</name>
<gene>
    <name evidence="1" type="ORF">QE369_004415</name>
</gene>
<dbReference type="EMBL" id="JAVIZC010000003">
    <property type="protein sequence ID" value="MDR6104218.1"/>
    <property type="molecule type" value="Genomic_DNA"/>
</dbReference>
<comment type="caution">
    <text evidence="1">The sequence shown here is derived from an EMBL/GenBank/DDBJ whole genome shotgun (WGS) entry which is preliminary data.</text>
</comment>
<evidence type="ECO:0000313" key="1">
    <source>
        <dbReference type="EMBL" id="MDR6104218.1"/>
    </source>
</evidence>
<evidence type="ECO:0000313" key="2">
    <source>
        <dbReference type="Proteomes" id="UP001255601"/>
    </source>
</evidence>
<accession>A0AAJ2BCH0</accession>
<protein>
    <submittedName>
        <fullName evidence="1">Uncharacterized protein</fullName>
    </submittedName>
</protein>
<organism evidence="1 2">
    <name type="scientific">Agrobacterium larrymoorei</name>
    <dbReference type="NCBI Taxonomy" id="160699"/>
    <lineage>
        <taxon>Bacteria</taxon>
        <taxon>Pseudomonadati</taxon>
        <taxon>Pseudomonadota</taxon>
        <taxon>Alphaproteobacteria</taxon>
        <taxon>Hyphomicrobiales</taxon>
        <taxon>Rhizobiaceae</taxon>
        <taxon>Rhizobium/Agrobacterium group</taxon>
        <taxon>Agrobacterium</taxon>
    </lineage>
</organism>
<dbReference type="AlphaFoldDB" id="A0AAJ2BCH0"/>
<proteinExistence type="predicted"/>
<sequence length="278" mass="30696">MLLMDRVSGNQLLHTKGRIPFRRFRLVEAEALLLRTFNVWSAHAPTAVAVMRRSHPNPLFRSLLPVADTQNPLPGLQGKTEIVRSRIQQGVLGFLLKINHICEFLNFLGLPMTVRKPSNSGERVKVEMGTIWVQSTRTMCLCGSLCMPASHAYIAFTDAAANSYTCLAVSSEMKKSRPAGRLFLEWLDLLQQVSAVWLQLKGKKPWRTITAVSGPIQQENRRPGLMTRKALTAWAPPRLPAGRLSVSGACVAEIGLVTEAQVSRRIGGRRGPLASTPP</sequence>